<proteinExistence type="predicted"/>
<organism evidence="1">
    <name type="scientific">marine sediment metagenome</name>
    <dbReference type="NCBI Taxonomy" id="412755"/>
    <lineage>
        <taxon>unclassified sequences</taxon>
        <taxon>metagenomes</taxon>
        <taxon>ecological metagenomes</taxon>
    </lineage>
</organism>
<reference evidence="1" key="1">
    <citation type="journal article" date="2014" name="Front. Microbiol.">
        <title>High frequency of phylogenetically diverse reductive dehalogenase-homologous genes in deep subseafloor sedimentary metagenomes.</title>
        <authorList>
            <person name="Kawai M."/>
            <person name="Futagami T."/>
            <person name="Toyoda A."/>
            <person name="Takaki Y."/>
            <person name="Nishi S."/>
            <person name="Hori S."/>
            <person name="Arai W."/>
            <person name="Tsubouchi T."/>
            <person name="Morono Y."/>
            <person name="Uchiyama I."/>
            <person name="Ito T."/>
            <person name="Fujiyama A."/>
            <person name="Inagaki F."/>
            <person name="Takami H."/>
        </authorList>
    </citation>
    <scope>NUCLEOTIDE SEQUENCE</scope>
    <source>
        <strain evidence="1">Expedition CK06-06</strain>
    </source>
</reference>
<evidence type="ECO:0000313" key="1">
    <source>
        <dbReference type="EMBL" id="GAJ24058.1"/>
    </source>
</evidence>
<dbReference type="AlphaFoldDB" id="X1V2S1"/>
<sequence>RDIHPRATMVYLLPRIYATGVTPPTMMTDDLNIEIV</sequence>
<name>X1V2S1_9ZZZZ</name>
<feature type="non-terminal residue" evidence="1">
    <location>
        <position position="1"/>
    </location>
</feature>
<dbReference type="EMBL" id="BARW01040014">
    <property type="protein sequence ID" value="GAJ24058.1"/>
    <property type="molecule type" value="Genomic_DNA"/>
</dbReference>
<comment type="caution">
    <text evidence="1">The sequence shown here is derived from an EMBL/GenBank/DDBJ whole genome shotgun (WGS) entry which is preliminary data.</text>
</comment>
<accession>X1V2S1</accession>
<gene>
    <name evidence="1" type="ORF">S12H4_60686</name>
</gene>
<protein>
    <submittedName>
        <fullName evidence="1">Uncharacterized protein</fullName>
    </submittedName>
</protein>